<dbReference type="EMBL" id="GL883141">
    <property type="protein sequence ID" value="EGG01013.1"/>
    <property type="molecule type" value="Genomic_DNA"/>
</dbReference>
<dbReference type="Proteomes" id="UP000001072">
    <property type="component" value="Unassembled WGS sequence"/>
</dbReference>
<dbReference type="GeneID" id="18930808"/>
<evidence type="ECO:0000313" key="1">
    <source>
        <dbReference type="EMBL" id="EGG01013.1"/>
    </source>
</evidence>
<dbReference type="PANTHER" id="PTHR33096:SF1">
    <property type="entry name" value="CXC1-LIKE CYSTEINE CLUSTER ASSOCIATED WITH KDZ TRANSPOSASES DOMAIN-CONTAINING PROTEIN"/>
    <property type="match status" value="1"/>
</dbReference>
<organism evidence="2">
    <name type="scientific">Melampsora larici-populina (strain 98AG31 / pathotype 3-4-7)</name>
    <name type="common">Poplar leaf rust fungus</name>
    <dbReference type="NCBI Taxonomy" id="747676"/>
    <lineage>
        <taxon>Eukaryota</taxon>
        <taxon>Fungi</taxon>
        <taxon>Dikarya</taxon>
        <taxon>Basidiomycota</taxon>
        <taxon>Pucciniomycotina</taxon>
        <taxon>Pucciniomycetes</taxon>
        <taxon>Pucciniales</taxon>
        <taxon>Melampsoraceae</taxon>
        <taxon>Melampsora</taxon>
    </lineage>
</organism>
<name>F4S2W2_MELLP</name>
<sequence>MAEHRNDLFDLPRSLANLEAKVQELAQELGNAELANAQRGGGRYSIIIIDFGEVKPLPDDQMKAIMTVQVSMGFLYEAKYDVIQQRANAAIRTVHLTNLWRTSGATQQPRNEQLRKKKAALLKTKTDTYLRHARKYNEKFQPAHRLLEPTYDEVVNMDILDPFWDEAALNHPDEAWSSCQSTKEGIIAFQSERSCKEELRQLGREVRQLMLWGLDYQARVDASKPNIAIGEGRMVEWNSIYKGLSRISCRLWQRWSRGLSEVMHSTSQYVEQSANIDQNLMTQWEEMVARTSITFAEIIGVPMFIAHEDGEDDLPEIEEEEEPDLAGDFFGLFIS</sequence>
<dbReference type="AlphaFoldDB" id="F4S2W2"/>
<dbReference type="VEuPathDB" id="FungiDB:MELLADRAFT_67295"/>
<gene>
    <name evidence="1" type="ORF">MELLADRAFT_67295</name>
</gene>
<reference evidence="2" key="1">
    <citation type="journal article" date="2011" name="Proc. Natl. Acad. Sci. U.S.A.">
        <title>Obligate biotrophy features unraveled by the genomic analysis of rust fungi.</title>
        <authorList>
            <person name="Duplessis S."/>
            <person name="Cuomo C.A."/>
            <person name="Lin Y.-C."/>
            <person name="Aerts A."/>
            <person name="Tisserant E."/>
            <person name="Veneault-Fourrey C."/>
            <person name="Joly D.L."/>
            <person name="Hacquard S."/>
            <person name="Amselem J."/>
            <person name="Cantarel B.L."/>
            <person name="Chiu R."/>
            <person name="Coutinho P.M."/>
            <person name="Feau N."/>
            <person name="Field M."/>
            <person name="Frey P."/>
            <person name="Gelhaye E."/>
            <person name="Goldberg J."/>
            <person name="Grabherr M.G."/>
            <person name="Kodira C.D."/>
            <person name="Kohler A."/>
            <person name="Kuees U."/>
            <person name="Lindquist E.A."/>
            <person name="Lucas S.M."/>
            <person name="Mago R."/>
            <person name="Mauceli E."/>
            <person name="Morin E."/>
            <person name="Murat C."/>
            <person name="Pangilinan J.L."/>
            <person name="Park R."/>
            <person name="Pearson M."/>
            <person name="Quesneville H."/>
            <person name="Rouhier N."/>
            <person name="Sakthikumar S."/>
            <person name="Salamov A.A."/>
            <person name="Schmutz J."/>
            <person name="Selles B."/>
            <person name="Shapiro H."/>
            <person name="Tanguay P."/>
            <person name="Tuskan G.A."/>
            <person name="Henrissat B."/>
            <person name="Van de Peer Y."/>
            <person name="Rouze P."/>
            <person name="Ellis J.G."/>
            <person name="Dodds P.N."/>
            <person name="Schein J.E."/>
            <person name="Zhong S."/>
            <person name="Hamelin R.C."/>
            <person name="Grigoriev I.V."/>
            <person name="Szabo L.J."/>
            <person name="Martin F."/>
        </authorList>
    </citation>
    <scope>NUCLEOTIDE SEQUENCE [LARGE SCALE GENOMIC DNA]</scope>
    <source>
        <strain evidence="2">98AG31 / pathotype 3-4-7</strain>
    </source>
</reference>
<dbReference type="InParanoid" id="F4S2W2"/>
<dbReference type="RefSeq" id="XP_007415613.1">
    <property type="nucleotide sequence ID" value="XM_007415551.1"/>
</dbReference>
<proteinExistence type="predicted"/>
<keyword evidence="2" id="KW-1185">Reference proteome</keyword>
<dbReference type="PANTHER" id="PTHR33096">
    <property type="entry name" value="CXC2 DOMAIN-CONTAINING PROTEIN"/>
    <property type="match status" value="1"/>
</dbReference>
<evidence type="ECO:0000313" key="2">
    <source>
        <dbReference type="Proteomes" id="UP000001072"/>
    </source>
</evidence>
<dbReference type="HOGENOM" id="CLU_046571_2_0_1"/>
<accession>F4S2W2</accession>
<dbReference type="KEGG" id="mlr:MELLADRAFT_67295"/>
<protein>
    <submittedName>
        <fullName evidence="1">Uncharacterized protein</fullName>
    </submittedName>
</protein>